<dbReference type="PANTHER" id="PTHR24408:SF58">
    <property type="entry name" value="TRANSCRIPTION FACTOR (TFIIIA), PUTATIVE (AFU_ORTHOLOGUE AFUA_1G05150)-RELATED"/>
    <property type="match status" value="1"/>
</dbReference>
<dbReference type="PROSITE" id="PS50157">
    <property type="entry name" value="ZINC_FINGER_C2H2_2"/>
    <property type="match status" value="3"/>
</dbReference>
<protein>
    <recommendedName>
        <fullName evidence="6">C2H2-type domain-containing protein</fullName>
    </recommendedName>
</protein>
<keyword evidence="4" id="KW-0862">Zinc</keyword>
<feature type="domain" description="C2H2-type" evidence="6">
    <location>
        <begin position="90"/>
        <end position="118"/>
    </location>
</feature>
<proteinExistence type="predicted"/>
<dbReference type="FunFam" id="3.30.160.60:FF:000100">
    <property type="entry name" value="Zinc finger 45-like"/>
    <property type="match status" value="1"/>
</dbReference>
<dbReference type="Proteomes" id="UP000595437">
    <property type="component" value="Chromosome 6"/>
</dbReference>
<dbReference type="GO" id="GO:0000981">
    <property type="term" value="F:DNA-binding transcription factor activity, RNA polymerase II-specific"/>
    <property type="evidence" value="ECO:0007669"/>
    <property type="project" value="TreeGrafter"/>
</dbReference>
<keyword evidence="1" id="KW-0479">Metal-binding</keyword>
<sequence>VYEEVVLDDDNTEFVEVEVTDGRPGSPVKVKETSSGGEFNVCRVCHQFHNATHHGTLKELTCVDCAKIFKSKRSLFGHRKEKHSGITEVHICPECGKSFGRKSNLKAHRESLHYGKKFPCVICERIFTNRSSMNQHVKKAHQGPLILS</sequence>
<dbReference type="PANTHER" id="PTHR24408">
    <property type="entry name" value="ZINC FINGER PROTEIN"/>
    <property type="match status" value="1"/>
</dbReference>
<gene>
    <name evidence="7" type="ORF">FKW44_009855</name>
</gene>
<dbReference type="PROSITE" id="PS00028">
    <property type="entry name" value="ZINC_FINGER_C2H2_1"/>
    <property type="match status" value="3"/>
</dbReference>
<dbReference type="GO" id="GO:0008270">
    <property type="term" value="F:zinc ion binding"/>
    <property type="evidence" value="ECO:0007669"/>
    <property type="project" value="UniProtKB-KW"/>
</dbReference>
<dbReference type="AlphaFoldDB" id="A0A7T8HGA0"/>
<name>A0A7T8HGA0_CALRO</name>
<evidence type="ECO:0000256" key="2">
    <source>
        <dbReference type="ARBA" id="ARBA00022737"/>
    </source>
</evidence>
<evidence type="ECO:0000313" key="8">
    <source>
        <dbReference type="Proteomes" id="UP000595437"/>
    </source>
</evidence>
<evidence type="ECO:0000313" key="7">
    <source>
        <dbReference type="EMBL" id="QQP49261.1"/>
    </source>
</evidence>
<dbReference type="InterPro" id="IPR013087">
    <property type="entry name" value="Znf_C2H2_type"/>
</dbReference>
<keyword evidence="2" id="KW-0677">Repeat</keyword>
<keyword evidence="3 5" id="KW-0863">Zinc-finger</keyword>
<organism evidence="7 8">
    <name type="scientific">Caligus rogercresseyi</name>
    <name type="common">Sea louse</name>
    <dbReference type="NCBI Taxonomy" id="217165"/>
    <lineage>
        <taxon>Eukaryota</taxon>
        <taxon>Metazoa</taxon>
        <taxon>Ecdysozoa</taxon>
        <taxon>Arthropoda</taxon>
        <taxon>Crustacea</taxon>
        <taxon>Multicrustacea</taxon>
        <taxon>Hexanauplia</taxon>
        <taxon>Copepoda</taxon>
        <taxon>Siphonostomatoida</taxon>
        <taxon>Caligidae</taxon>
        <taxon>Caligus</taxon>
    </lineage>
</organism>
<dbReference type="OrthoDB" id="6378758at2759"/>
<keyword evidence="8" id="KW-1185">Reference proteome</keyword>
<dbReference type="Pfam" id="PF13894">
    <property type="entry name" value="zf-C2H2_4"/>
    <property type="match status" value="1"/>
</dbReference>
<dbReference type="InterPro" id="IPR036236">
    <property type="entry name" value="Znf_C2H2_sf"/>
</dbReference>
<dbReference type="SUPFAM" id="SSF57667">
    <property type="entry name" value="beta-beta-alpha zinc fingers"/>
    <property type="match status" value="1"/>
</dbReference>
<evidence type="ECO:0000256" key="1">
    <source>
        <dbReference type="ARBA" id="ARBA00022723"/>
    </source>
</evidence>
<evidence type="ECO:0000256" key="5">
    <source>
        <dbReference type="PROSITE-ProRule" id="PRU00042"/>
    </source>
</evidence>
<dbReference type="GO" id="GO:0043565">
    <property type="term" value="F:sequence-specific DNA binding"/>
    <property type="evidence" value="ECO:0007669"/>
    <property type="project" value="TreeGrafter"/>
</dbReference>
<feature type="non-terminal residue" evidence="7">
    <location>
        <position position="148"/>
    </location>
</feature>
<evidence type="ECO:0000256" key="3">
    <source>
        <dbReference type="ARBA" id="ARBA00022771"/>
    </source>
</evidence>
<feature type="domain" description="C2H2-type" evidence="6">
    <location>
        <begin position="118"/>
        <end position="146"/>
    </location>
</feature>
<evidence type="ECO:0000256" key="4">
    <source>
        <dbReference type="ARBA" id="ARBA00022833"/>
    </source>
</evidence>
<reference evidence="8" key="1">
    <citation type="submission" date="2021-01" db="EMBL/GenBank/DDBJ databases">
        <title>Caligus Genome Assembly.</title>
        <authorList>
            <person name="Gallardo-Escarate C."/>
        </authorList>
    </citation>
    <scope>NUCLEOTIDE SEQUENCE [LARGE SCALE GENOMIC DNA]</scope>
</reference>
<evidence type="ECO:0000259" key="6">
    <source>
        <dbReference type="PROSITE" id="PS50157"/>
    </source>
</evidence>
<feature type="domain" description="C2H2-type" evidence="6">
    <location>
        <begin position="60"/>
        <end position="88"/>
    </location>
</feature>
<dbReference type="Gene3D" id="3.30.160.60">
    <property type="entry name" value="Classic Zinc Finger"/>
    <property type="match status" value="2"/>
</dbReference>
<dbReference type="SMART" id="SM00355">
    <property type="entry name" value="ZnF_C2H2"/>
    <property type="match status" value="3"/>
</dbReference>
<dbReference type="GO" id="GO:0005634">
    <property type="term" value="C:nucleus"/>
    <property type="evidence" value="ECO:0007669"/>
    <property type="project" value="TreeGrafter"/>
</dbReference>
<dbReference type="Pfam" id="PF00096">
    <property type="entry name" value="zf-C2H2"/>
    <property type="match status" value="1"/>
</dbReference>
<accession>A0A7T8HGA0</accession>
<dbReference type="EMBL" id="CP045895">
    <property type="protein sequence ID" value="QQP49261.1"/>
    <property type="molecule type" value="Genomic_DNA"/>
</dbReference>